<sequence>MELNFVEIFIHRDGSISRIFADKYILDIENSKFLYKEELDRIYTDDSNQDILNRNIVNFQILINKREYAPTFKKDSSKNIQIFFNNTVNIGFNIREKIEKLNIKEFKIIDLKEVYNITFTELVSKIYRKDILNLDFMNSLTKIYFKFFLKKLLERDTLILNALTM</sequence>
<dbReference type="OrthoDB" id="9875179at2"/>
<evidence type="ECO:0000313" key="2">
    <source>
        <dbReference type="Proteomes" id="UP000063275"/>
    </source>
</evidence>
<keyword evidence="1" id="KW-0614">Plasmid</keyword>
<accession>A0A0S2ZRD5</accession>
<proteinExistence type="predicted"/>
<dbReference type="Proteomes" id="UP000063275">
    <property type="component" value="Plasmid unnamed1"/>
</dbReference>
<organism evidence="1">
    <name type="scientific">Fusobacterium hwasookii ChDC F174</name>
    <dbReference type="NCBI Taxonomy" id="1307442"/>
    <lineage>
        <taxon>Bacteria</taxon>
        <taxon>Fusobacteriati</taxon>
        <taxon>Fusobacteriota</taxon>
        <taxon>Fusobacteriia</taxon>
        <taxon>Fusobacteriales</taxon>
        <taxon>Fusobacteriaceae</taxon>
        <taxon>Fusobacterium</taxon>
    </lineage>
</organism>
<dbReference type="RefSeq" id="WP_029493412.1">
    <property type="nucleotide sequence ID" value="NZ_ATKF01000077.1"/>
</dbReference>
<dbReference type="AlphaFoldDB" id="A0A0S2ZRD5"/>
<dbReference type="KEGG" id="fhw:RN87_11675"/>
<name>A0A0S2ZRD5_9FUSO</name>
<reference evidence="1 2" key="1">
    <citation type="submission" date="2015-11" db="EMBL/GenBank/DDBJ databases">
        <authorList>
            <person name="Zhang Y."/>
            <person name="Guo Z."/>
        </authorList>
    </citation>
    <scope>NUCLEOTIDE SEQUENCE [LARGE SCALE GENOMIC DNA]</scope>
    <source>
        <strain evidence="1 2">ChDC F174</strain>
        <plasmid evidence="2">Plasmid unnamed1</plasmid>
    </source>
</reference>
<dbReference type="EMBL" id="CP013332">
    <property type="protein sequence ID" value="ALQ41212.1"/>
    <property type="molecule type" value="Genomic_DNA"/>
</dbReference>
<protein>
    <submittedName>
        <fullName evidence="1">Uncharacterized protein</fullName>
    </submittedName>
</protein>
<evidence type="ECO:0000313" key="1">
    <source>
        <dbReference type="EMBL" id="ALQ41212.1"/>
    </source>
</evidence>
<geneLocation type="plasmid" evidence="1">
    <name>unnamed1</name>
</geneLocation>
<dbReference type="GeneID" id="60659068"/>
<gene>
    <name evidence="1" type="ORF">RN87_11675</name>
</gene>